<accession>A0A8S4SD68</accession>
<organism evidence="2 3">
    <name type="scientific">Pararge aegeria aegeria</name>
    <dbReference type="NCBI Taxonomy" id="348720"/>
    <lineage>
        <taxon>Eukaryota</taxon>
        <taxon>Metazoa</taxon>
        <taxon>Ecdysozoa</taxon>
        <taxon>Arthropoda</taxon>
        <taxon>Hexapoda</taxon>
        <taxon>Insecta</taxon>
        <taxon>Pterygota</taxon>
        <taxon>Neoptera</taxon>
        <taxon>Endopterygota</taxon>
        <taxon>Lepidoptera</taxon>
        <taxon>Glossata</taxon>
        <taxon>Ditrysia</taxon>
        <taxon>Papilionoidea</taxon>
        <taxon>Nymphalidae</taxon>
        <taxon>Satyrinae</taxon>
        <taxon>Satyrini</taxon>
        <taxon>Parargina</taxon>
        <taxon>Pararge</taxon>
    </lineage>
</organism>
<feature type="chain" id="PRO_5035808413" evidence="1">
    <location>
        <begin position="23"/>
        <end position="92"/>
    </location>
</feature>
<sequence length="92" mass="10336">MGIWIRKCIVLCLLIAVSICTARECNGNAKCIKFEECRGLYTGVTRSPKMKVNSLIISLYCGYNEKNDYMICCPPELLDDPMHPMIGVEGDE</sequence>
<reference evidence="2" key="1">
    <citation type="submission" date="2022-03" db="EMBL/GenBank/DDBJ databases">
        <authorList>
            <person name="Lindestad O."/>
        </authorList>
    </citation>
    <scope>NUCLEOTIDE SEQUENCE</scope>
</reference>
<dbReference type="AlphaFoldDB" id="A0A8S4SD68"/>
<evidence type="ECO:0000313" key="2">
    <source>
        <dbReference type="EMBL" id="CAH2257142.1"/>
    </source>
</evidence>
<keyword evidence="3" id="KW-1185">Reference proteome</keyword>
<evidence type="ECO:0000256" key="1">
    <source>
        <dbReference type="SAM" id="SignalP"/>
    </source>
</evidence>
<dbReference type="Proteomes" id="UP000838756">
    <property type="component" value="Unassembled WGS sequence"/>
</dbReference>
<dbReference type="EMBL" id="CAKXAJ010026116">
    <property type="protein sequence ID" value="CAH2257142.1"/>
    <property type="molecule type" value="Genomic_DNA"/>
</dbReference>
<protein>
    <submittedName>
        <fullName evidence="2">Jg11968 protein</fullName>
    </submittedName>
</protein>
<keyword evidence="1" id="KW-0732">Signal</keyword>
<proteinExistence type="predicted"/>
<feature type="signal peptide" evidence="1">
    <location>
        <begin position="1"/>
        <end position="22"/>
    </location>
</feature>
<dbReference type="InterPro" id="IPR038565">
    <property type="entry name" value="CLIP_sf"/>
</dbReference>
<gene>
    <name evidence="2" type="primary">jg11968</name>
    <name evidence="2" type="ORF">PAEG_LOCUS23121</name>
</gene>
<name>A0A8S4SD68_9NEOP</name>
<dbReference type="Gene3D" id="3.30.1640.30">
    <property type="match status" value="1"/>
</dbReference>
<comment type="caution">
    <text evidence="2">The sequence shown here is derived from an EMBL/GenBank/DDBJ whole genome shotgun (WGS) entry which is preliminary data.</text>
</comment>
<evidence type="ECO:0000313" key="3">
    <source>
        <dbReference type="Proteomes" id="UP000838756"/>
    </source>
</evidence>